<keyword evidence="1" id="KW-1133">Transmembrane helix</keyword>
<feature type="transmembrane region" description="Helical" evidence="1">
    <location>
        <begin position="211"/>
        <end position="230"/>
    </location>
</feature>
<accession>A0A517Q1E2</accession>
<keyword evidence="1" id="KW-0472">Membrane</keyword>
<feature type="transmembrane region" description="Helical" evidence="1">
    <location>
        <begin position="59"/>
        <end position="79"/>
    </location>
</feature>
<feature type="transmembrane region" description="Helical" evidence="1">
    <location>
        <begin position="168"/>
        <end position="191"/>
    </location>
</feature>
<proteinExistence type="predicted"/>
<keyword evidence="1" id="KW-0812">Transmembrane</keyword>
<protein>
    <submittedName>
        <fullName evidence="2">Uncharacterized protein</fullName>
    </submittedName>
</protein>
<dbReference type="RefSeq" id="WP_145448157.1">
    <property type="nucleotide sequence ID" value="NZ_CP037421.1"/>
</dbReference>
<reference evidence="2 3" key="1">
    <citation type="submission" date="2019-03" db="EMBL/GenBank/DDBJ databases">
        <title>Deep-cultivation of Planctomycetes and their phenomic and genomic characterization uncovers novel biology.</title>
        <authorList>
            <person name="Wiegand S."/>
            <person name="Jogler M."/>
            <person name="Boedeker C."/>
            <person name="Pinto D."/>
            <person name="Vollmers J."/>
            <person name="Rivas-Marin E."/>
            <person name="Kohn T."/>
            <person name="Peeters S.H."/>
            <person name="Heuer A."/>
            <person name="Rast P."/>
            <person name="Oberbeckmann S."/>
            <person name="Bunk B."/>
            <person name="Jeske O."/>
            <person name="Meyerdierks A."/>
            <person name="Storesund J.E."/>
            <person name="Kallscheuer N."/>
            <person name="Luecker S."/>
            <person name="Lage O.M."/>
            <person name="Pohl T."/>
            <person name="Merkel B.J."/>
            <person name="Hornburger P."/>
            <person name="Mueller R.-W."/>
            <person name="Bruemmer F."/>
            <person name="Labrenz M."/>
            <person name="Spormann A.M."/>
            <person name="Op den Camp H."/>
            <person name="Overmann J."/>
            <person name="Amann R."/>
            <person name="Jetten M.S.M."/>
            <person name="Mascher T."/>
            <person name="Medema M.H."/>
            <person name="Devos D.P."/>
            <person name="Kaster A.-K."/>
            <person name="Ovreas L."/>
            <person name="Rohde M."/>
            <person name="Galperin M.Y."/>
            <person name="Jogler C."/>
        </authorList>
    </citation>
    <scope>NUCLEOTIDE SEQUENCE [LARGE SCALE GENOMIC DNA]</scope>
    <source>
        <strain evidence="2 3">Enr10</strain>
    </source>
</reference>
<evidence type="ECO:0000256" key="1">
    <source>
        <dbReference type="SAM" id="Phobius"/>
    </source>
</evidence>
<dbReference type="AlphaFoldDB" id="A0A517Q1E2"/>
<gene>
    <name evidence="2" type="ORF">Enr10x_07500</name>
</gene>
<feature type="transmembrane region" description="Helical" evidence="1">
    <location>
        <begin position="138"/>
        <end position="156"/>
    </location>
</feature>
<evidence type="ECO:0000313" key="2">
    <source>
        <dbReference type="EMBL" id="QDT25454.1"/>
    </source>
</evidence>
<feature type="transmembrane region" description="Helical" evidence="1">
    <location>
        <begin position="242"/>
        <end position="260"/>
    </location>
</feature>
<dbReference type="EMBL" id="CP037421">
    <property type="protein sequence ID" value="QDT25454.1"/>
    <property type="molecule type" value="Genomic_DNA"/>
</dbReference>
<sequence>MLWMIPVFLVFASLVLFGSVLRAEAAWSPVSDPVKTRLLHSLRRIARSQAEIADRSQRFLLLFSLTCGLLSIAFLPWYISNMLTVQEKTTEAAALITCRYAPLMYLGLFVLLQAAGHISLSLTERCSQPLTSLLLNGYFWLPLLLAFAAVGAYLPVHSEQAARGATSTTWLLLLQPAGTLALLMALTGPAILVNAREPWSVRPVQHWIREFHTFNSVFIMVLIMASLTCFAPQEKISTSQSIVRFILLPVLPPILLGVHSRMIRFLKRKGGFDPEALWKQVLWLSLIAVSASFLAFHVLGMSDHYMHMLLNFSLLAIWWGFIVPRFPVRASLEHQAPEYKSAGEMQS</sequence>
<dbReference type="Proteomes" id="UP000315647">
    <property type="component" value="Chromosome"/>
</dbReference>
<keyword evidence="3" id="KW-1185">Reference proteome</keyword>
<feature type="transmembrane region" description="Helical" evidence="1">
    <location>
        <begin position="100"/>
        <end position="118"/>
    </location>
</feature>
<evidence type="ECO:0000313" key="3">
    <source>
        <dbReference type="Proteomes" id="UP000315647"/>
    </source>
</evidence>
<feature type="transmembrane region" description="Helical" evidence="1">
    <location>
        <begin position="280"/>
        <end position="301"/>
    </location>
</feature>
<organism evidence="2 3">
    <name type="scientific">Gimesia panareensis</name>
    <dbReference type="NCBI Taxonomy" id="2527978"/>
    <lineage>
        <taxon>Bacteria</taxon>
        <taxon>Pseudomonadati</taxon>
        <taxon>Planctomycetota</taxon>
        <taxon>Planctomycetia</taxon>
        <taxon>Planctomycetales</taxon>
        <taxon>Planctomycetaceae</taxon>
        <taxon>Gimesia</taxon>
    </lineage>
</organism>
<feature type="transmembrane region" description="Helical" evidence="1">
    <location>
        <begin position="308"/>
        <end position="326"/>
    </location>
</feature>
<name>A0A517Q1E2_9PLAN</name>